<name>A0A6M1T8P8_9BACT</name>
<evidence type="ECO:0000313" key="3">
    <source>
        <dbReference type="Proteomes" id="UP000479132"/>
    </source>
</evidence>
<dbReference type="GO" id="GO:0004803">
    <property type="term" value="F:transposase activity"/>
    <property type="evidence" value="ECO:0007669"/>
    <property type="project" value="InterPro"/>
</dbReference>
<dbReference type="Proteomes" id="UP000479132">
    <property type="component" value="Unassembled WGS sequence"/>
</dbReference>
<comment type="caution">
    <text evidence="2">The sequence shown here is derived from an EMBL/GenBank/DDBJ whole genome shotgun (WGS) entry which is preliminary data.</text>
</comment>
<dbReference type="PANTHER" id="PTHR34322">
    <property type="entry name" value="TRANSPOSASE, Y1_TNP DOMAIN-CONTAINING"/>
    <property type="match status" value="1"/>
</dbReference>
<keyword evidence="3" id="KW-1185">Reference proteome</keyword>
<protein>
    <submittedName>
        <fullName evidence="2">Transposase</fullName>
    </submittedName>
</protein>
<reference evidence="2 3" key="1">
    <citation type="submission" date="2020-02" db="EMBL/GenBank/DDBJ databases">
        <title>Aliifodinibius halophilus 2W32, complete genome.</title>
        <authorList>
            <person name="Li Y."/>
            <person name="Wu S."/>
        </authorList>
    </citation>
    <scope>NUCLEOTIDE SEQUENCE [LARGE SCALE GENOMIC DNA]</scope>
    <source>
        <strain evidence="2 3">2W32</strain>
    </source>
</reference>
<dbReference type="GO" id="GO:0003677">
    <property type="term" value="F:DNA binding"/>
    <property type="evidence" value="ECO:0007669"/>
    <property type="project" value="InterPro"/>
</dbReference>
<feature type="domain" description="Transposase IS200-like" evidence="1">
    <location>
        <begin position="9"/>
        <end position="137"/>
    </location>
</feature>
<dbReference type="SUPFAM" id="SSF143422">
    <property type="entry name" value="Transposase IS200-like"/>
    <property type="match status" value="1"/>
</dbReference>
<proteinExistence type="predicted"/>
<dbReference type="AlphaFoldDB" id="A0A6M1T8P8"/>
<gene>
    <name evidence="2" type="ORF">G3569_11295</name>
</gene>
<dbReference type="EMBL" id="JAALLS010000014">
    <property type="protein sequence ID" value="NGP88943.1"/>
    <property type="molecule type" value="Genomic_DNA"/>
</dbReference>
<dbReference type="Gene3D" id="3.30.70.1290">
    <property type="entry name" value="Transposase IS200-like"/>
    <property type="match status" value="1"/>
</dbReference>
<evidence type="ECO:0000259" key="1">
    <source>
        <dbReference type="SMART" id="SM01321"/>
    </source>
</evidence>
<dbReference type="InterPro" id="IPR002686">
    <property type="entry name" value="Transposase_17"/>
</dbReference>
<accession>A0A6M1T8P8</accession>
<evidence type="ECO:0000313" key="2">
    <source>
        <dbReference type="EMBL" id="NGP88943.1"/>
    </source>
</evidence>
<dbReference type="InterPro" id="IPR036515">
    <property type="entry name" value="Transposase_17_sf"/>
</dbReference>
<dbReference type="PANTHER" id="PTHR34322:SF2">
    <property type="entry name" value="TRANSPOSASE IS200-LIKE DOMAIN-CONTAINING PROTEIN"/>
    <property type="match status" value="1"/>
</dbReference>
<dbReference type="GO" id="GO:0006313">
    <property type="term" value="P:DNA transposition"/>
    <property type="evidence" value="ECO:0007669"/>
    <property type="project" value="InterPro"/>
</dbReference>
<organism evidence="2 3">
    <name type="scientific">Fodinibius halophilus</name>
    <dbReference type="NCBI Taxonomy" id="1736908"/>
    <lineage>
        <taxon>Bacteria</taxon>
        <taxon>Pseudomonadati</taxon>
        <taxon>Balneolota</taxon>
        <taxon>Balneolia</taxon>
        <taxon>Balneolales</taxon>
        <taxon>Balneolaceae</taxon>
        <taxon>Fodinibius</taxon>
    </lineage>
</organism>
<sequence length="200" mass="24573">MREYSSQFVAGHFYHVYNRAIGSELLFKNDENYHFFLQKWSQYLDEYVEVWVYCLIPNHFHFLIKVKDSDHLSKFCKSEKTESELILNQFRKLFISYTKSFNKYYDRTGSLFQKKFKRVQVDSKHYLKHLIHYIHHNPIHHHLTNRYYGWKFSSYNSLVSQCASKVKRQQVINFFGNKQSFIDYHNKRKNYNKINRLLLE</sequence>
<dbReference type="SMART" id="SM01321">
    <property type="entry name" value="Y1_Tnp"/>
    <property type="match status" value="1"/>
</dbReference>